<name>A0ABQ9W532_SAGOE</name>
<keyword evidence="3" id="KW-1185">Reference proteome</keyword>
<sequence>MRGWRGWEWPGREGRPSNRRWPNRAWTRRSLRIPGRSRILGSWRPLRESASICSVPGIAEDADRDPEGQLPRPGHPTRVLSSPGFARRKPAPPASAPRCPSLGELTAEMEENPVLLLSHYNTLRSTR</sequence>
<evidence type="ECO:0000313" key="2">
    <source>
        <dbReference type="EMBL" id="KAK2115492.1"/>
    </source>
</evidence>
<feature type="region of interest" description="Disordered" evidence="1">
    <location>
        <begin position="1"/>
        <end position="21"/>
    </location>
</feature>
<comment type="caution">
    <text evidence="2">The sequence shown here is derived from an EMBL/GenBank/DDBJ whole genome shotgun (WGS) entry which is preliminary data.</text>
</comment>
<evidence type="ECO:0000256" key="1">
    <source>
        <dbReference type="SAM" id="MobiDB-lite"/>
    </source>
</evidence>
<feature type="region of interest" description="Disordered" evidence="1">
    <location>
        <begin position="57"/>
        <end position="101"/>
    </location>
</feature>
<protein>
    <submittedName>
        <fullName evidence="2">Uncharacterized protein</fullName>
    </submittedName>
</protein>
<reference evidence="2 3" key="1">
    <citation type="submission" date="2023-05" db="EMBL/GenBank/DDBJ databases">
        <title>B98-5 Cell Line De Novo Hybrid Assembly: An Optical Mapping Approach.</title>
        <authorList>
            <person name="Kananen K."/>
            <person name="Auerbach J.A."/>
            <person name="Kautto E."/>
            <person name="Blachly J.S."/>
        </authorList>
    </citation>
    <scope>NUCLEOTIDE SEQUENCE [LARGE SCALE GENOMIC DNA]</scope>
    <source>
        <strain evidence="2">B95-8</strain>
        <tissue evidence="2">Cell line</tissue>
    </source>
</reference>
<dbReference type="EMBL" id="JASSZA010000003">
    <property type="protein sequence ID" value="KAK2115492.1"/>
    <property type="molecule type" value="Genomic_DNA"/>
</dbReference>
<accession>A0ABQ9W532</accession>
<proteinExistence type="predicted"/>
<organism evidence="2 3">
    <name type="scientific">Saguinus oedipus</name>
    <name type="common">Cotton-top tamarin</name>
    <name type="synonym">Oedipomidas oedipus</name>
    <dbReference type="NCBI Taxonomy" id="9490"/>
    <lineage>
        <taxon>Eukaryota</taxon>
        <taxon>Metazoa</taxon>
        <taxon>Chordata</taxon>
        <taxon>Craniata</taxon>
        <taxon>Vertebrata</taxon>
        <taxon>Euteleostomi</taxon>
        <taxon>Mammalia</taxon>
        <taxon>Eutheria</taxon>
        <taxon>Euarchontoglires</taxon>
        <taxon>Primates</taxon>
        <taxon>Haplorrhini</taxon>
        <taxon>Platyrrhini</taxon>
        <taxon>Cebidae</taxon>
        <taxon>Callitrichinae</taxon>
        <taxon>Saguinus</taxon>
    </lineage>
</organism>
<dbReference type="Proteomes" id="UP001266305">
    <property type="component" value="Unassembled WGS sequence"/>
</dbReference>
<evidence type="ECO:0000313" key="3">
    <source>
        <dbReference type="Proteomes" id="UP001266305"/>
    </source>
</evidence>
<gene>
    <name evidence="2" type="ORF">P7K49_006118</name>
</gene>